<keyword evidence="2" id="KW-1185">Reference proteome</keyword>
<accession>A0ACB8TE53</accession>
<gene>
    <name evidence="1" type="ORF">BV25DRAFT_1820730</name>
</gene>
<dbReference type="EMBL" id="MU277192">
    <property type="protein sequence ID" value="KAI0066680.1"/>
    <property type="molecule type" value="Genomic_DNA"/>
</dbReference>
<reference evidence="1" key="1">
    <citation type="submission" date="2021-03" db="EMBL/GenBank/DDBJ databases">
        <authorList>
            <consortium name="DOE Joint Genome Institute"/>
            <person name="Ahrendt S."/>
            <person name="Looney B.P."/>
            <person name="Miyauchi S."/>
            <person name="Morin E."/>
            <person name="Drula E."/>
            <person name="Courty P.E."/>
            <person name="Chicoki N."/>
            <person name="Fauchery L."/>
            <person name="Kohler A."/>
            <person name="Kuo A."/>
            <person name="Labutti K."/>
            <person name="Pangilinan J."/>
            <person name="Lipzen A."/>
            <person name="Riley R."/>
            <person name="Andreopoulos W."/>
            <person name="He G."/>
            <person name="Johnson J."/>
            <person name="Barry K.W."/>
            <person name="Grigoriev I.V."/>
            <person name="Nagy L."/>
            <person name="Hibbett D."/>
            <person name="Henrissat B."/>
            <person name="Matheny P.B."/>
            <person name="Labbe J."/>
            <person name="Martin F."/>
        </authorList>
    </citation>
    <scope>NUCLEOTIDE SEQUENCE</scope>
    <source>
        <strain evidence="1">HHB10654</strain>
    </source>
</reference>
<evidence type="ECO:0000313" key="2">
    <source>
        <dbReference type="Proteomes" id="UP000814140"/>
    </source>
</evidence>
<evidence type="ECO:0000313" key="1">
    <source>
        <dbReference type="EMBL" id="KAI0066680.1"/>
    </source>
</evidence>
<organism evidence="1 2">
    <name type="scientific">Artomyces pyxidatus</name>
    <dbReference type="NCBI Taxonomy" id="48021"/>
    <lineage>
        <taxon>Eukaryota</taxon>
        <taxon>Fungi</taxon>
        <taxon>Dikarya</taxon>
        <taxon>Basidiomycota</taxon>
        <taxon>Agaricomycotina</taxon>
        <taxon>Agaricomycetes</taxon>
        <taxon>Russulales</taxon>
        <taxon>Auriscalpiaceae</taxon>
        <taxon>Artomyces</taxon>
    </lineage>
</organism>
<name>A0ACB8TE53_9AGAM</name>
<protein>
    <submittedName>
        <fullName evidence="1">Uncharacterized protein</fullName>
    </submittedName>
</protein>
<comment type="caution">
    <text evidence="1">The sequence shown here is derived from an EMBL/GenBank/DDBJ whole genome shotgun (WGS) entry which is preliminary data.</text>
</comment>
<sequence>MSFLNNGFSFGQTDVLHSMDPTSEAYWNADVLSIPQSPSADSELSLELLYPDSLSLPHEPITVEPFQSSLDSTAFDNVRAPSEVGQSDRSPESTVQTPRKSARLAVRSPTHKLVETLPTIAASSPIRKYTKPSLKPRKRKAPIHVEGHVCPVEDCGALFSRKNHLERHIEAIHEQAARIHSCRVKGCGKRFTRAEHLRRHGLSVHSDEKPFVCRFRGCDRAFKRRDHFVDHERRHAS</sequence>
<dbReference type="Proteomes" id="UP000814140">
    <property type="component" value="Unassembled WGS sequence"/>
</dbReference>
<proteinExistence type="predicted"/>
<reference evidence="1" key="2">
    <citation type="journal article" date="2022" name="New Phytol.">
        <title>Evolutionary transition to the ectomycorrhizal habit in the genomes of a hyperdiverse lineage of mushroom-forming fungi.</title>
        <authorList>
            <person name="Looney B."/>
            <person name="Miyauchi S."/>
            <person name="Morin E."/>
            <person name="Drula E."/>
            <person name="Courty P.E."/>
            <person name="Kohler A."/>
            <person name="Kuo A."/>
            <person name="LaButti K."/>
            <person name="Pangilinan J."/>
            <person name="Lipzen A."/>
            <person name="Riley R."/>
            <person name="Andreopoulos W."/>
            <person name="He G."/>
            <person name="Johnson J."/>
            <person name="Nolan M."/>
            <person name="Tritt A."/>
            <person name="Barry K.W."/>
            <person name="Grigoriev I.V."/>
            <person name="Nagy L.G."/>
            <person name="Hibbett D."/>
            <person name="Henrissat B."/>
            <person name="Matheny P.B."/>
            <person name="Labbe J."/>
            <person name="Martin F.M."/>
        </authorList>
    </citation>
    <scope>NUCLEOTIDE SEQUENCE</scope>
    <source>
        <strain evidence="1">HHB10654</strain>
    </source>
</reference>